<sequence length="113" mass="12761">MKIKLAEKLYHGKEGYNCAQAILKAFQPEYSISEHIITKASENGTGKAENGICGALYAAHYLLKEPTNINKINQDFIVKGGSIRCKEIRRNRKLSCKECVKLAAENLQRFRCK</sequence>
<protein>
    <submittedName>
        <fullName evidence="1">C-GCAxxG-C-C family protein</fullName>
    </submittedName>
</protein>
<dbReference type="RefSeq" id="WP_301201966.1">
    <property type="nucleotide sequence ID" value="NZ_JAPDPI010000050.1"/>
</dbReference>
<dbReference type="EMBL" id="JAPDPI010000050">
    <property type="protein sequence ID" value="MCW3807542.1"/>
    <property type="molecule type" value="Genomic_DNA"/>
</dbReference>
<organism evidence="1 2">
    <name type="scientific">Plebeiibacterium marinum</name>
    <dbReference type="NCBI Taxonomy" id="2992111"/>
    <lineage>
        <taxon>Bacteria</taxon>
        <taxon>Pseudomonadati</taxon>
        <taxon>Bacteroidota</taxon>
        <taxon>Bacteroidia</taxon>
        <taxon>Marinilabiliales</taxon>
        <taxon>Marinilabiliaceae</taxon>
        <taxon>Plebeiibacterium</taxon>
    </lineage>
</organism>
<dbReference type="Proteomes" id="UP001207408">
    <property type="component" value="Unassembled WGS sequence"/>
</dbReference>
<comment type="caution">
    <text evidence="1">The sequence shown here is derived from an EMBL/GenBank/DDBJ whole genome shotgun (WGS) entry which is preliminary data.</text>
</comment>
<accession>A0AAE3MI64</accession>
<name>A0AAE3MI64_9BACT</name>
<dbReference type="Pfam" id="PF09719">
    <property type="entry name" value="C_GCAxxG_C_C"/>
    <property type="match status" value="1"/>
</dbReference>
<evidence type="ECO:0000313" key="1">
    <source>
        <dbReference type="EMBL" id="MCW3807542.1"/>
    </source>
</evidence>
<reference evidence="1" key="1">
    <citation type="submission" date="2022-10" db="EMBL/GenBank/DDBJ databases">
        <authorList>
            <person name="Yu W.X."/>
        </authorList>
    </citation>
    <scope>NUCLEOTIDE SEQUENCE</scope>
    <source>
        <strain evidence="1">D04</strain>
    </source>
</reference>
<dbReference type="AlphaFoldDB" id="A0AAE3MI64"/>
<proteinExistence type="predicted"/>
<gene>
    <name evidence="1" type="ORF">OM074_18090</name>
</gene>
<evidence type="ECO:0000313" key="2">
    <source>
        <dbReference type="Proteomes" id="UP001207408"/>
    </source>
</evidence>
<dbReference type="InterPro" id="IPR010181">
    <property type="entry name" value="CGCAxxGCC_motif"/>
</dbReference>
<keyword evidence="2" id="KW-1185">Reference proteome</keyword>